<reference evidence="4 5" key="1">
    <citation type="submission" date="2024-02" db="EMBL/GenBank/DDBJ databases">
        <authorList>
            <person name="Vignale AGUSTIN F."/>
            <person name="Sosa J E."/>
            <person name="Modenutti C."/>
        </authorList>
    </citation>
    <scope>NUCLEOTIDE SEQUENCE [LARGE SCALE GENOMIC DNA]</scope>
</reference>
<proteinExistence type="predicted"/>
<dbReference type="InterPro" id="IPR050647">
    <property type="entry name" value="Plant_LRR-RLKs"/>
</dbReference>
<evidence type="ECO:0000256" key="3">
    <source>
        <dbReference type="ARBA" id="ARBA00023180"/>
    </source>
</evidence>
<evidence type="ECO:0000256" key="2">
    <source>
        <dbReference type="ARBA" id="ARBA00022737"/>
    </source>
</evidence>
<dbReference type="Proteomes" id="UP001642360">
    <property type="component" value="Unassembled WGS sequence"/>
</dbReference>
<comment type="caution">
    <text evidence="4">The sequence shown here is derived from an EMBL/GenBank/DDBJ whole genome shotgun (WGS) entry which is preliminary data.</text>
</comment>
<evidence type="ECO:0000313" key="5">
    <source>
        <dbReference type="Proteomes" id="UP001642360"/>
    </source>
</evidence>
<accession>A0ABC8U008</accession>
<name>A0ABC8U008_9AQUA</name>
<dbReference type="InterPro" id="IPR001611">
    <property type="entry name" value="Leu-rich_rpt"/>
</dbReference>
<evidence type="ECO:0000256" key="1">
    <source>
        <dbReference type="ARBA" id="ARBA00022614"/>
    </source>
</evidence>
<dbReference type="EMBL" id="CAUOFW020006536">
    <property type="protein sequence ID" value="CAK9175101.1"/>
    <property type="molecule type" value="Genomic_DNA"/>
</dbReference>
<protein>
    <submittedName>
        <fullName evidence="4">Uncharacterized protein</fullName>
    </submittedName>
</protein>
<keyword evidence="3" id="KW-0325">Glycoprotein</keyword>
<evidence type="ECO:0000313" key="4">
    <source>
        <dbReference type="EMBL" id="CAK9175101.1"/>
    </source>
</evidence>
<keyword evidence="2" id="KW-0677">Repeat</keyword>
<dbReference type="PANTHER" id="PTHR48056:SF73">
    <property type="entry name" value="LRR RECEPTOR-LIKE SERINE_THREONINE-PROTEIN KINASE EFR"/>
    <property type="match status" value="1"/>
</dbReference>
<dbReference type="InterPro" id="IPR032675">
    <property type="entry name" value="LRR_dom_sf"/>
</dbReference>
<dbReference type="PANTHER" id="PTHR48056">
    <property type="entry name" value="LRR RECEPTOR-LIKE SERINE/THREONINE-PROTEIN KINASE-RELATED"/>
    <property type="match status" value="1"/>
</dbReference>
<keyword evidence="5" id="KW-1185">Reference proteome</keyword>
<dbReference type="Gene3D" id="3.80.10.10">
    <property type="entry name" value="Ribonuclease Inhibitor"/>
    <property type="match status" value="1"/>
</dbReference>
<dbReference type="SUPFAM" id="SSF52058">
    <property type="entry name" value="L domain-like"/>
    <property type="match status" value="1"/>
</dbReference>
<organism evidence="4 5">
    <name type="scientific">Ilex paraguariensis</name>
    <name type="common">yerba mate</name>
    <dbReference type="NCBI Taxonomy" id="185542"/>
    <lineage>
        <taxon>Eukaryota</taxon>
        <taxon>Viridiplantae</taxon>
        <taxon>Streptophyta</taxon>
        <taxon>Embryophyta</taxon>
        <taxon>Tracheophyta</taxon>
        <taxon>Spermatophyta</taxon>
        <taxon>Magnoliopsida</taxon>
        <taxon>eudicotyledons</taxon>
        <taxon>Gunneridae</taxon>
        <taxon>Pentapetalae</taxon>
        <taxon>asterids</taxon>
        <taxon>campanulids</taxon>
        <taxon>Aquifoliales</taxon>
        <taxon>Aquifoliaceae</taxon>
        <taxon>Ilex</taxon>
    </lineage>
</organism>
<dbReference type="AlphaFoldDB" id="A0ABC8U008"/>
<gene>
    <name evidence="4" type="ORF">ILEXP_LOCUS44896</name>
</gene>
<sequence>MQGELPDGIGNLNLERFVIRENSFTGLIPTKIFNSSTLKSLVLSNNDFFGYLPLTMGLWLPNLKSLVLDNNKLKGIIPSSISIASKLTILSMNSDSLTGVIPDLAFGCKVKGDIPSGIGNLSSLERLSLDSN</sequence>
<dbReference type="Pfam" id="PF00560">
    <property type="entry name" value="LRR_1"/>
    <property type="match status" value="2"/>
</dbReference>
<keyword evidence="1" id="KW-0433">Leucine-rich repeat</keyword>